<sequence length="765" mass="87276">MTDLHPVMTKEERITETDIFERRPILPLVAKEILPQVTLNEVLTYPRREAIDSSLDMKYQKMEEKRKQETDTVFSWSENAFLSSDEGVSTISVSGETDDLPKPEVKRFQILQTLTVNKITHSIRVFYLYFDESATVLQSVSQADVTDQEKLPVDVHTVPTMFTSVKNAPDQILMLSHHDDVTEEKPHVQWQEALLTHLESVGVRLDLPTKFSQLADKQIEEPDSQITEVFMKPISQYVEHKSTSTDRKQIKYVVQELLDAIGPQFVDTALVEQLPPTDRGEIMEDIIEPRTFDRKEQTISLLKDSQRVRTISTVPPSQSPPVYSTNKSGISESLDTLSTEFIMPQIFPTEEDMSTEEVIRVSRVQEIDETLKKRVSTKQSSIMSSTITMEEDSYISPQEEVNEEFPVPCLENLQDEESFENAYQRAVLTNNIRQIDRVQTCKITEPEVLKMKSYTEIPPTVNQPQIPSPYKSHSDSVSTEVIQSMPKESREIEEVMEVLPDGTVVTKRTESEETTLSVTPDEWNLGVQAAIESGGYLVEKPEEITEVEQVDETLVDGTIITRLITTKKVVDRVFERSISEEQSVSSGVNEELFVETDSTIPEFSTTEDQFFYHDQKLQEEQNNAETQDVNLPDLSKPRNILPNLTDNKRKEQINISETDRKTNDTKDILTENEIQVTQSGHGGKSTNVFKEEYIFSAEETELTETRKNRQLQHATLEQEDYTISEAKIEENTNETERKIAAIKTNSKDLEEIDGGAIKKAISKET</sequence>
<dbReference type="Proteomes" id="UP000277204">
    <property type="component" value="Unassembled WGS sequence"/>
</dbReference>
<gene>
    <name evidence="2" type="ORF">SMRZ_LOCUS16374</name>
</gene>
<feature type="region of interest" description="Disordered" evidence="1">
    <location>
        <begin position="620"/>
        <end position="642"/>
    </location>
</feature>
<organism evidence="2 3">
    <name type="scientific">Schistosoma margrebowiei</name>
    <dbReference type="NCBI Taxonomy" id="48269"/>
    <lineage>
        <taxon>Eukaryota</taxon>
        <taxon>Metazoa</taxon>
        <taxon>Spiralia</taxon>
        <taxon>Lophotrochozoa</taxon>
        <taxon>Platyhelminthes</taxon>
        <taxon>Trematoda</taxon>
        <taxon>Digenea</taxon>
        <taxon>Strigeidida</taxon>
        <taxon>Schistosomatoidea</taxon>
        <taxon>Schistosomatidae</taxon>
        <taxon>Schistosoma</taxon>
    </lineage>
</organism>
<reference evidence="2 3" key="1">
    <citation type="submission" date="2018-11" db="EMBL/GenBank/DDBJ databases">
        <authorList>
            <consortium name="Pathogen Informatics"/>
        </authorList>
    </citation>
    <scope>NUCLEOTIDE SEQUENCE [LARGE SCALE GENOMIC DNA]</scope>
    <source>
        <strain evidence="2 3">Zambia</strain>
    </source>
</reference>
<feature type="non-terminal residue" evidence="2">
    <location>
        <position position="765"/>
    </location>
</feature>
<dbReference type="STRING" id="48269.A0A183MJZ9"/>
<dbReference type="AlphaFoldDB" id="A0A183MJZ9"/>
<dbReference type="EMBL" id="UZAI01017126">
    <property type="protein sequence ID" value="VDP20793.1"/>
    <property type="molecule type" value="Genomic_DNA"/>
</dbReference>
<evidence type="ECO:0000256" key="1">
    <source>
        <dbReference type="SAM" id="MobiDB-lite"/>
    </source>
</evidence>
<evidence type="ECO:0000313" key="2">
    <source>
        <dbReference type="EMBL" id="VDP20793.1"/>
    </source>
</evidence>
<proteinExistence type="predicted"/>
<name>A0A183MJZ9_9TREM</name>
<protein>
    <submittedName>
        <fullName evidence="2">Uncharacterized protein</fullName>
    </submittedName>
</protein>
<accession>A0A183MJZ9</accession>
<keyword evidence="3" id="KW-1185">Reference proteome</keyword>
<evidence type="ECO:0000313" key="3">
    <source>
        <dbReference type="Proteomes" id="UP000277204"/>
    </source>
</evidence>
<feature type="compositionally biased region" description="Polar residues" evidence="1">
    <location>
        <begin position="620"/>
        <end position="629"/>
    </location>
</feature>